<feature type="region of interest" description="Disordered" evidence="8">
    <location>
        <begin position="176"/>
        <end position="267"/>
    </location>
</feature>
<evidence type="ECO:0000256" key="2">
    <source>
        <dbReference type="ARBA" id="ARBA00022723"/>
    </source>
</evidence>
<reference evidence="10" key="1">
    <citation type="submission" date="2023-06" db="EMBL/GenBank/DDBJ databases">
        <title>Genome-scale phylogeny and comparative genomics of the fungal order Sordariales.</title>
        <authorList>
            <consortium name="Lawrence Berkeley National Laboratory"/>
            <person name="Hensen N."/>
            <person name="Bonometti L."/>
            <person name="Westerberg I."/>
            <person name="Brannstrom I.O."/>
            <person name="Guillou S."/>
            <person name="Cros-Aarteil S."/>
            <person name="Calhoun S."/>
            <person name="Haridas S."/>
            <person name="Kuo A."/>
            <person name="Mondo S."/>
            <person name="Pangilinan J."/>
            <person name="Riley R."/>
            <person name="LaButti K."/>
            <person name="Andreopoulos B."/>
            <person name="Lipzen A."/>
            <person name="Chen C."/>
            <person name="Yanf M."/>
            <person name="Daum C."/>
            <person name="Ng V."/>
            <person name="Clum A."/>
            <person name="Steindorff A."/>
            <person name="Ohm R."/>
            <person name="Martin F."/>
            <person name="Silar P."/>
            <person name="Natvig D."/>
            <person name="Lalanne C."/>
            <person name="Gautier V."/>
            <person name="Ament-velasquez S.L."/>
            <person name="Kruys A."/>
            <person name="Hutchinson M.I."/>
            <person name="Powell A.J."/>
            <person name="Barry K."/>
            <person name="Miller A.N."/>
            <person name="Grigoriev I.V."/>
            <person name="Debuchy R."/>
            <person name="Gladieux P."/>
            <person name="Thoren M.H."/>
            <person name="Johannesson H."/>
        </authorList>
    </citation>
    <scope>NUCLEOTIDE SEQUENCE</scope>
    <source>
        <strain evidence="10">SMH3187-1</strain>
    </source>
</reference>
<feature type="region of interest" description="Disordered" evidence="8">
    <location>
        <begin position="312"/>
        <end position="427"/>
    </location>
</feature>
<dbReference type="FunFam" id="4.10.240.10:FF:000003">
    <property type="entry name" value="C6 transcription factor (Leu3)"/>
    <property type="match status" value="1"/>
</dbReference>
<feature type="compositionally biased region" description="Polar residues" evidence="8">
    <location>
        <begin position="371"/>
        <end position="387"/>
    </location>
</feature>
<comment type="caution">
    <text evidence="10">The sequence shown here is derived from an EMBL/GenBank/DDBJ whole genome shotgun (WGS) entry which is preliminary data.</text>
</comment>
<dbReference type="AlphaFoldDB" id="A0AA40KCW4"/>
<dbReference type="SUPFAM" id="SSF57701">
    <property type="entry name" value="Zn2/Cys6 DNA-binding domain"/>
    <property type="match status" value="1"/>
</dbReference>
<dbReference type="CDD" id="cd12148">
    <property type="entry name" value="fungal_TF_MHR"/>
    <property type="match status" value="1"/>
</dbReference>
<dbReference type="PROSITE" id="PS50048">
    <property type="entry name" value="ZN2_CY6_FUNGAL_2"/>
    <property type="match status" value="1"/>
</dbReference>
<dbReference type="GO" id="GO:0000976">
    <property type="term" value="F:transcription cis-regulatory region binding"/>
    <property type="evidence" value="ECO:0007669"/>
    <property type="project" value="TreeGrafter"/>
</dbReference>
<dbReference type="GO" id="GO:0001216">
    <property type="term" value="F:DNA-binding transcription activator activity"/>
    <property type="evidence" value="ECO:0007669"/>
    <property type="project" value="UniProtKB-ARBA"/>
</dbReference>
<feature type="compositionally biased region" description="Polar residues" evidence="8">
    <location>
        <begin position="947"/>
        <end position="957"/>
    </location>
</feature>
<feature type="compositionally biased region" description="Pro residues" evidence="8">
    <location>
        <begin position="131"/>
        <end position="146"/>
    </location>
</feature>
<feature type="domain" description="Zn(2)-C6 fungal-type" evidence="9">
    <location>
        <begin position="237"/>
        <end position="279"/>
    </location>
</feature>
<evidence type="ECO:0000256" key="7">
    <source>
        <dbReference type="ARBA" id="ARBA00023242"/>
    </source>
</evidence>
<feature type="compositionally biased region" description="Low complexity" evidence="8">
    <location>
        <begin position="150"/>
        <end position="162"/>
    </location>
</feature>
<keyword evidence="4" id="KW-0805">Transcription regulation</keyword>
<keyword evidence="3" id="KW-0862">Zinc</keyword>
<dbReference type="Gene3D" id="4.10.240.10">
    <property type="entry name" value="Zn(2)-C6 fungal-type DNA-binding domain"/>
    <property type="match status" value="1"/>
</dbReference>
<keyword evidence="7" id="KW-0539">Nucleus</keyword>
<proteinExistence type="predicted"/>
<feature type="compositionally biased region" description="Low complexity" evidence="8">
    <location>
        <begin position="36"/>
        <end position="50"/>
    </location>
</feature>
<evidence type="ECO:0000256" key="3">
    <source>
        <dbReference type="ARBA" id="ARBA00022833"/>
    </source>
</evidence>
<feature type="compositionally biased region" description="Basic and acidic residues" evidence="8">
    <location>
        <begin position="1"/>
        <end position="12"/>
    </location>
</feature>
<evidence type="ECO:0000256" key="8">
    <source>
        <dbReference type="SAM" id="MobiDB-lite"/>
    </source>
</evidence>
<dbReference type="SMART" id="SM00066">
    <property type="entry name" value="GAL4"/>
    <property type="match status" value="1"/>
</dbReference>
<evidence type="ECO:0000256" key="6">
    <source>
        <dbReference type="ARBA" id="ARBA00023163"/>
    </source>
</evidence>
<dbReference type="InterPro" id="IPR001138">
    <property type="entry name" value="Zn2Cys6_DnaBD"/>
</dbReference>
<dbReference type="GO" id="GO:0005634">
    <property type="term" value="C:nucleus"/>
    <property type="evidence" value="ECO:0007669"/>
    <property type="project" value="UniProtKB-SubCell"/>
</dbReference>
<feature type="compositionally biased region" description="Polar residues" evidence="8">
    <location>
        <begin position="318"/>
        <end position="329"/>
    </location>
</feature>
<evidence type="ECO:0000256" key="1">
    <source>
        <dbReference type="ARBA" id="ARBA00004123"/>
    </source>
</evidence>
<evidence type="ECO:0000313" key="10">
    <source>
        <dbReference type="EMBL" id="KAK0754231.1"/>
    </source>
</evidence>
<feature type="region of interest" description="Disordered" evidence="8">
    <location>
        <begin position="919"/>
        <end position="1003"/>
    </location>
</feature>
<dbReference type="InterPro" id="IPR036864">
    <property type="entry name" value="Zn2-C6_fun-type_DNA-bd_sf"/>
</dbReference>
<evidence type="ECO:0000256" key="5">
    <source>
        <dbReference type="ARBA" id="ARBA00023125"/>
    </source>
</evidence>
<dbReference type="GO" id="GO:0008270">
    <property type="term" value="F:zinc ion binding"/>
    <property type="evidence" value="ECO:0007669"/>
    <property type="project" value="InterPro"/>
</dbReference>
<gene>
    <name evidence="10" type="ORF">B0T18DRAFT_386135</name>
</gene>
<evidence type="ECO:0000259" key="9">
    <source>
        <dbReference type="PROSITE" id="PS50048"/>
    </source>
</evidence>
<dbReference type="InterPro" id="IPR051089">
    <property type="entry name" value="prtT"/>
</dbReference>
<feature type="region of interest" description="Disordered" evidence="8">
    <location>
        <begin position="873"/>
        <end position="906"/>
    </location>
</feature>
<feature type="compositionally biased region" description="Low complexity" evidence="8">
    <location>
        <begin position="925"/>
        <end position="946"/>
    </location>
</feature>
<evidence type="ECO:0000256" key="4">
    <source>
        <dbReference type="ARBA" id="ARBA00023015"/>
    </source>
</evidence>
<feature type="compositionally biased region" description="Low complexity" evidence="8">
    <location>
        <begin position="180"/>
        <end position="190"/>
    </location>
</feature>
<keyword evidence="11" id="KW-1185">Reference proteome</keyword>
<feature type="region of interest" description="Disordered" evidence="8">
    <location>
        <begin position="1"/>
        <end position="162"/>
    </location>
</feature>
<protein>
    <recommendedName>
        <fullName evidence="9">Zn(2)-C6 fungal-type domain-containing protein</fullName>
    </recommendedName>
</protein>
<accession>A0AA40KCW4</accession>
<dbReference type="GO" id="GO:0000981">
    <property type="term" value="F:DNA-binding transcription factor activity, RNA polymerase II-specific"/>
    <property type="evidence" value="ECO:0007669"/>
    <property type="project" value="InterPro"/>
</dbReference>
<sequence length="1093" mass="117593">MDPRAGHSESPDSHPGAVGTGRLRSGEQPRTPPLPHAHLSSASGRSSAAGGSLGPIGPLGMVGTSTKLPLLQPHPSSRPHPHPHPHGQTQARPLPQQGHSHSHSHSLSQQDSAIGNPLTRPLVRGTGPNPNLSPSPPYTYQPPHSRPPIASHLSASSSSSFASHNTLTPIAATPVTTTSQQHQYHQPLPQHHQHQQQHPPPPQHHHQQPQRDGSSGPVTPEDDVAAGDPNDPKKHRACESCRGLKVRCEPNPDGEPDPDGPNPDGPCKRCAKAGRTCVVIQPTRKRQKKTDNRVAELEKKIDALTATLQATQATRTTMVMQPTPSSRPGSSDLPETLSPTFASARDADSVAGSSTTGASGAGRDWGRERSSSTAQRSPASKNMSSFGTIDINIRGYSPPATGGMKRKHGVSGPPGPPRPETPDEGPDIVDRGLLTMEQAEMIFKRYTTQMAPHLPAVVFPADMTAADLRVEKPILFHAVMAVSSSEITSIQRALTKELMQVFAESIVVIGRKSLELVQALQVAVIWYWPPEAFEELKFYQLVHIGAIMAIDIGLGRKSQANGGFRKHMPIGDHPLKKNAPPDPATIEARRTWLACYFLATNTAMALHRPNLIRWTPFMADCVQVLESSDEAAPTDKYLTHLIWTHKLAEEVSVLLSMDDTSSTPNIADARTQYALKGFERDLENYRESISKELQQPSLLMSFNVLNLYMHEIATHTEFVEETSKPPFSADYPFRQPPPPSSNGSKLTAAHVDAISECLAAIEGIFEVFLSMEATSIRCLPVYNFVRVAYAAVVLMKMYFAASSDKSSLGRVINKDDIKVEQHLEKLLAKFRETAADDKSRPAAKFLVVLVMLHGWFQKQKYVLHGPAAGRAKGSIAAVDRTQPPSSRQSPEKAAGPDTPEYPPTANTPLQLLSEVATKDSAAPGNNNSNLLANNNAWYNNNNNQNNPSPSDRQNSYPLYSPQDPGPPPHHPGMSAPPSLLPSYLDPGYGSGPGAGAGGGPNFEFDPAGDFGNVMDWSGMDELTGGAGGFGMMQDGVRYMMQEPPWFGPLQQMGIPLNGLPGMHMMVPVDGMGVPLGGPPGPPGGGGPGGGMYY</sequence>
<name>A0AA40KCW4_9PEZI</name>
<dbReference type="PANTHER" id="PTHR31845:SF39">
    <property type="entry name" value="TRANSCRIPTION FACTOR PBCR-RELATED"/>
    <property type="match status" value="1"/>
</dbReference>
<keyword evidence="6" id="KW-0804">Transcription</keyword>
<dbReference type="Proteomes" id="UP001172155">
    <property type="component" value="Unassembled WGS sequence"/>
</dbReference>
<comment type="subcellular location">
    <subcellularLocation>
        <location evidence="1">Nucleus</location>
    </subcellularLocation>
</comment>
<dbReference type="EMBL" id="JAUKUD010000001">
    <property type="protein sequence ID" value="KAK0754231.1"/>
    <property type="molecule type" value="Genomic_DNA"/>
</dbReference>
<feature type="compositionally biased region" description="Low complexity" evidence="8">
    <location>
        <begin position="349"/>
        <end position="362"/>
    </location>
</feature>
<organism evidence="10 11">
    <name type="scientific">Schizothecium vesticola</name>
    <dbReference type="NCBI Taxonomy" id="314040"/>
    <lineage>
        <taxon>Eukaryota</taxon>
        <taxon>Fungi</taxon>
        <taxon>Dikarya</taxon>
        <taxon>Ascomycota</taxon>
        <taxon>Pezizomycotina</taxon>
        <taxon>Sordariomycetes</taxon>
        <taxon>Sordariomycetidae</taxon>
        <taxon>Sordariales</taxon>
        <taxon>Schizotheciaceae</taxon>
        <taxon>Schizothecium</taxon>
    </lineage>
</organism>
<feature type="compositionally biased region" description="Gly residues" evidence="8">
    <location>
        <begin position="988"/>
        <end position="1000"/>
    </location>
</feature>
<dbReference type="CDD" id="cd00067">
    <property type="entry name" value="GAL4"/>
    <property type="match status" value="1"/>
</dbReference>
<keyword evidence="5" id="KW-0238">DNA-binding</keyword>
<evidence type="ECO:0000313" key="11">
    <source>
        <dbReference type="Proteomes" id="UP001172155"/>
    </source>
</evidence>
<dbReference type="PANTHER" id="PTHR31845">
    <property type="entry name" value="FINGER DOMAIN PROTEIN, PUTATIVE-RELATED"/>
    <property type="match status" value="1"/>
</dbReference>
<keyword evidence="2" id="KW-0479">Metal-binding</keyword>